<dbReference type="PANTHER" id="PTHR10434">
    <property type="entry name" value="1-ACYL-SN-GLYCEROL-3-PHOSPHATE ACYLTRANSFERASE"/>
    <property type="match status" value="1"/>
</dbReference>
<dbReference type="SUPFAM" id="SSF69593">
    <property type="entry name" value="Glycerol-3-phosphate (1)-acyltransferase"/>
    <property type="match status" value="1"/>
</dbReference>
<keyword evidence="2" id="KW-0808">Transferase</keyword>
<dbReference type="InterPro" id="IPR002123">
    <property type="entry name" value="Plipid/glycerol_acylTrfase"/>
</dbReference>
<gene>
    <name evidence="5" type="ORF">GCM10023307_09210</name>
</gene>
<evidence type="ECO:0000256" key="3">
    <source>
        <dbReference type="ARBA" id="ARBA00023315"/>
    </source>
</evidence>
<protein>
    <submittedName>
        <fullName evidence="5">Lysophosphatidylcholine acyltransferase</fullName>
    </submittedName>
</protein>
<proteinExistence type="predicted"/>
<evidence type="ECO:0000259" key="4">
    <source>
        <dbReference type="SMART" id="SM00563"/>
    </source>
</evidence>
<evidence type="ECO:0000256" key="1">
    <source>
        <dbReference type="ARBA" id="ARBA00005189"/>
    </source>
</evidence>
<dbReference type="EMBL" id="BAABJE010000002">
    <property type="protein sequence ID" value="GAA4786520.1"/>
    <property type="molecule type" value="Genomic_DNA"/>
</dbReference>
<comment type="caution">
    <text evidence="5">The sequence shown here is derived from an EMBL/GenBank/DDBJ whole genome shotgun (WGS) entry which is preliminary data.</text>
</comment>
<feature type="domain" description="Phospholipid/glycerol acyltransferase" evidence="4">
    <location>
        <begin position="58"/>
        <end position="170"/>
    </location>
</feature>
<evidence type="ECO:0000313" key="5">
    <source>
        <dbReference type="EMBL" id="GAA4786520.1"/>
    </source>
</evidence>
<keyword evidence="6" id="KW-1185">Reference proteome</keyword>
<dbReference type="CDD" id="cd07988">
    <property type="entry name" value="LPLAT_ABO13168-like"/>
    <property type="match status" value="1"/>
</dbReference>
<reference evidence="6" key="1">
    <citation type="journal article" date="2019" name="Int. J. Syst. Evol. Microbiol.">
        <title>The Global Catalogue of Microorganisms (GCM) 10K type strain sequencing project: providing services to taxonomists for standard genome sequencing and annotation.</title>
        <authorList>
            <consortium name="The Broad Institute Genomics Platform"/>
            <consortium name="The Broad Institute Genome Sequencing Center for Infectious Disease"/>
            <person name="Wu L."/>
            <person name="Ma J."/>
        </authorList>
    </citation>
    <scope>NUCLEOTIDE SEQUENCE [LARGE SCALE GENOMIC DNA]</scope>
    <source>
        <strain evidence="6">JCM 18204</strain>
    </source>
</reference>
<sequence>MTDADPGPGTARDDLVIPLPPSLPRSRPNRFARWLGRSILRVAGWRVVGAFPDVPRAVLIGAPHSSNWDGLLGLAAKVALGVDVRIFAKHQLFWWPLGPLLRRMGVIEVNRGDARGLIDQVLVHFQREERFWIGIAPEGTRKRVERWKTGFWKIARAADVPVVPAYFHYPDKIIGIGEPFFLGDDMEADIARIRAWYAPWQGRNHGV</sequence>
<organism evidence="5 6">
    <name type="scientific">Lysobacter hankyongensis</name>
    <dbReference type="NCBI Taxonomy" id="1176535"/>
    <lineage>
        <taxon>Bacteria</taxon>
        <taxon>Pseudomonadati</taxon>
        <taxon>Pseudomonadota</taxon>
        <taxon>Gammaproteobacteria</taxon>
        <taxon>Lysobacterales</taxon>
        <taxon>Lysobacteraceae</taxon>
        <taxon>Lysobacter</taxon>
    </lineage>
</organism>
<dbReference type="SMART" id="SM00563">
    <property type="entry name" value="PlsC"/>
    <property type="match status" value="1"/>
</dbReference>
<comment type="pathway">
    <text evidence="1">Lipid metabolism.</text>
</comment>
<dbReference type="Pfam" id="PF01553">
    <property type="entry name" value="Acyltransferase"/>
    <property type="match status" value="1"/>
</dbReference>
<dbReference type="GO" id="GO:0016746">
    <property type="term" value="F:acyltransferase activity"/>
    <property type="evidence" value="ECO:0007669"/>
    <property type="project" value="UniProtKB-KW"/>
</dbReference>
<dbReference type="Proteomes" id="UP001499959">
    <property type="component" value="Unassembled WGS sequence"/>
</dbReference>
<dbReference type="PANTHER" id="PTHR10434:SF9">
    <property type="entry name" value="PHOSPHOLIPID_GLYCEROL ACYLTRANSFERASE DOMAIN-CONTAINING PROTEIN"/>
    <property type="match status" value="1"/>
</dbReference>
<dbReference type="RefSeq" id="WP_345302127.1">
    <property type="nucleotide sequence ID" value="NZ_BAABJE010000002.1"/>
</dbReference>
<name>A0ABP9AVF2_9GAMM</name>
<accession>A0ABP9AVF2</accession>
<keyword evidence="3 5" id="KW-0012">Acyltransferase</keyword>
<evidence type="ECO:0000256" key="2">
    <source>
        <dbReference type="ARBA" id="ARBA00022679"/>
    </source>
</evidence>
<evidence type="ECO:0000313" key="6">
    <source>
        <dbReference type="Proteomes" id="UP001499959"/>
    </source>
</evidence>